<dbReference type="SUPFAM" id="SSF81383">
    <property type="entry name" value="F-box domain"/>
    <property type="match status" value="1"/>
</dbReference>
<keyword evidence="3" id="KW-1185">Reference proteome</keyword>
<accession>A0ABN8QAB0</accession>
<dbReference type="InterPro" id="IPR057207">
    <property type="entry name" value="FBXL15_LRR"/>
</dbReference>
<dbReference type="Proteomes" id="UP001159405">
    <property type="component" value="Unassembled WGS sequence"/>
</dbReference>
<evidence type="ECO:0000313" key="2">
    <source>
        <dbReference type="EMBL" id="CAH3160511.1"/>
    </source>
</evidence>
<feature type="domain" description="F-box" evidence="1">
    <location>
        <begin position="11"/>
        <end position="57"/>
    </location>
</feature>
<comment type="caution">
    <text evidence="2">The sequence shown here is derived from an EMBL/GenBank/DDBJ whole genome shotgun (WGS) entry which is preliminary data.</text>
</comment>
<dbReference type="PROSITE" id="PS50181">
    <property type="entry name" value="FBOX"/>
    <property type="match status" value="1"/>
</dbReference>
<dbReference type="Pfam" id="PF25372">
    <property type="entry name" value="DUF7885"/>
    <property type="match status" value="1"/>
</dbReference>
<dbReference type="InterPro" id="IPR032675">
    <property type="entry name" value="LRR_dom_sf"/>
</dbReference>
<dbReference type="PANTHER" id="PTHR13318">
    <property type="entry name" value="PARTNER OF PAIRED, ISOFORM B-RELATED"/>
    <property type="match status" value="1"/>
</dbReference>
<organism evidence="2 3">
    <name type="scientific">Porites lobata</name>
    <dbReference type="NCBI Taxonomy" id="104759"/>
    <lineage>
        <taxon>Eukaryota</taxon>
        <taxon>Metazoa</taxon>
        <taxon>Cnidaria</taxon>
        <taxon>Anthozoa</taxon>
        <taxon>Hexacorallia</taxon>
        <taxon>Scleractinia</taxon>
        <taxon>Fungiina</taxon>
        <taxon>Poritidae</taxon>
        <taxon>Porites</taxon>
    </lineage>
</organism>
<proteinExistence type="predicted"/>
<dbReference type="InterPro" id="IPR036047">
    <property type="entry name" value="F-box-like_dom_sf"/>
</dbReference>
<evidence type="ECO:0000313" key="3">
    <source>
        <dbReference type="Proteomes" id="UP001159405"/>
    </source>
</evidence>
<dbReference type="Gene3D" id="1.20.1280.50">
    <property type="match status" value="1"/>
</dbReference>
<sequence>MSLNTYRKNCCFPLSSLPNVVIRHIAQYLGPRDLGNMSKVNQYFRQVFNSPQLWNGIKISWDRNSEIKIDPLVLETIKSRGITELVIWTNYNIVERKIDLMLQCLPYLEGLSFYSTSLPIYKSLQKFASSCHLDKLRKLSFGHVFLSLWQLSNVDHVFTALFEQLPRLQELGFGRNEQLPSGYPMYELKPGSDLQRAICQSGKLTSISLMNLAIYKSCLDAIMKNNPLVQTLSFGFILKFAKDDDLADPAVCSSLTSLEIRHASKDTINHILHWAFPDIEPSRNLTSLNLSYSQSSRVFQFFSKFPALKKLDLTGFRFTKNMSVDAFRHLRRLEWLELKGCNRISGKEISELSESVGRTLRYLGLADLLLHPLITDNHLRDLASMFLVLRTLDLSGCVTITDALLVEWYVKNEETNWPKLRKLVLKNCGVSQEVVNLVRLKTKNHLWVEL</sequence>
<dbReference type="Pfam" id="PF12937">
    <property type="entry name" value="F-box-like"/>
    <property type="match status" value="1"/>
</dbReference>
<dbReference type="SUPFAM" id="SSF52047">
    <property type="entry name" value="RNI-like"/>
    <property type="match status" value="2"/>
</dbReference>
<gene>
    <name evidence="2" type="ORF">PLOB_00003981</name>
</gene>
<evidence type="ECO:0000259" key="1">
    <source>
        <dbReference type="PROSITE" id="PS50181"/>
    </source>
</evidence>
<dbReference type="SMART" id="SM00256">
    <property type="entry name" value="FBOX"/>
    <property type="match status" value="1"/>
</dbReference>
<name>A0ABN8QAB0_9CNID</name>
<protein>
    <recommendedName>
        <fullName evidence="1">F-box domain-containing protein</fullName>
    </recommendedName>
</protein>
<dbReference type="InterPro" id="IPR001810">
    <property type="entry name" value="F-box_dom"/>
</dbReference>
<reference evidence="2 3" key="1">
    <citation type="submission" date="2022-05" db="EMBL/GenBank/DDBJ databases">
        <authorList>
            <consortium name="Genoscope - CEA"/>
            <person name="William W."/>
        </authorList>
    </citation>
    <scope>NUCLEOTIDE SEQUENCE [LARGE SCALE GENOMIC DNA]</scope>
</reference>
<dbReference type="Gene3D" id="3.80.10.10">
    <property type="entry name" value="Ribonuclease Inhibitor"/>
    <property type="match status" value="1"/>
</dbReference>
<dbReference type="EMBL" id="CALNXK010000117">
    <property type="protein sequence ID" value="CAH3160511.1"/>
    <property type="molecule type" value="Genomic_DNA"/>
</dbReference>